<name>A0A4S2L9N8_OPIFE</name>
<evidence type="ECO:0000313" key="3">
    <source>
        <dbReference type="EMBL" id="TGZ59126.1"/>
    </source>
</evidence>
<feature type="compositionally biased region" description="Low complexity" evidence="1">
    <location>
        <begin position="342"/>
        <end position="367"/>
    </location>
</feature>
<feature type="region of interest" description="Disordered" evidence="1">
    <location>
        <begin position="342"/>
        <end position="388"/>
    </location>
</feature>
<dbReference type="AlphaFoldDB" id="A0A4S2L9N8"/>
<evidence type="ECO:0000256" key="1">
    <source>
        <dbReference type="SAM" id="MobiDB-lite"/>
    </source>
</evidence>
<accession>A0A4S2L9N8</accession>
<proteinExistence type="predicted"/>
<organism evidence="3 4">
    <name type="scientific">Opisthorchis felineus</name>
    <dbReference type="NCBI Taxonomy" id="147828"/>
    <lineage>
        <taxon>Eukaryota</taxon>
        <taxon>Metazoa</taxon>
        <taxon>Spiralia</taxon>
        <taxon>Lophotrochozoa</taxon>
        <taxon>Platyhelminthes</taxon>
        <taxon>Trematoda</taxon>
        <taxon>Digenea</taxon>
        <taxon>Opisthorchiida</taxon>
        <taxon>Opisthorchiata</taxon>
        <taxon>Opisthorchiidae</taxon>
        <taxon>Opisthorchis</taxon>
    </lineage>
</organism>
<protein>
    <recommendedName>
        <fullName evidence="2">SOCS box domain-containing protein</fullName>
    </recommendedName>
</protein>
<dbReference type="InterPro" id="IPR001496">
    <property type="entry name" value="SOCS_box"/>
</dbReference>
<sequence length="817" mass="90510">MGLDESKLHHSPKNPSRDYKICLSAPIVPWRIIHQCSIELWKKSHREYFNFPDRPMLCNYQLPYECTPAFCLSRQNIINCRKSRSVFTLRKRKRSTKMAEHFEYNHIPARLSSIQNLHFKSILDTQCGLAVVHLARDMITQFAVVDLCINKFLGSFGRQTIIFNPELTTGKISPDGGWCLIKLSSPQNRNVSLLKLYDLRCCELLTELLLSPHPEPVPLVNAPAPTRTPLAPNQNVNRPHPTTELNPLQRRMTILNENRQERSTDEKRHFVATHRSASVLFAFDPRFLHSRIAITNVNFVDPHFDGSALEARTSLTLMTLPTWERVATTTKFKCPVVASRSPASASTSSRSATGSCQQSPSSTSVSGRVLHRHRAASEANQPIDGQQTHWPTLASPHILSIFYSRDGYLLFIVSTESRVCRCSTIGHHVSSTNVSTVFPFSSSESVDDREDVVLRSSPVRVNAATTHDGSRNHQIHRSGAVSFCLPSSEKTEVSQRHRDSIASHTSMLAPTLPGCITLWLTIFNSDTLSRLRTLRFDRPVCPVHTCPTNYIPVMSRCGSRLALITNQYVSQHLGKSRSGLSAACVINTGVLTPASLRHSIPSVNVDVYARTHMNHSRHPDCKAGVHCSSSQLTPDKQPADPSLRTPGDLTSSSLMLPSPPVAIDLLQPSLAASGNLSSSSPSPFPRIHFADQNGTSGSNRRGYTDHLMYGSEFYPPGSSTAATSSSTPAIYSGSNSLRQIEVILVYQLPPPPSLQALIRQKIRQLVQDKLLDRLELPPRLISYLRFQPTFACAGSCLSRSDSLSPVVLSETVDASNS</sequence>
<dbReference type="OrthoDB" id="9986652at2759"/>
<reference evidence="3 4" key="1">
    <citation type="journal article" date="2019" name="BMC Genomics">
        <title>New insights from Opisthorchis felineus genome: update on genomics of the epidemiologically important liver flukes.</title>
        <authorList>
            <person name="Ershov N.I."/>
            <person name="Mordvinov V.A."/>
            <person name="Prokhortchouk E.B."/>
            <person name="Pakharukova M.Y."/>
            <person name="Gunbin K.V."/>
            <person name="Ustyantsev K."/>
            <person name="Genaev M.A."/>
            <person name="Blinov A.G."/>
            <person name="Mazur A."/>
            <person name="Boulygina E."/>
            <person name="Tsygankova S."/>
            <person name="Khrameeva E."/>
            <person name="Chekanov N."/>
            <person name="Fan G."/>
            <person name="Xiao A."/>
            <person name="Zhang H."/>
            <person name="Xu X."/>
            <person name="Yang H."/>
            <person name="Solovyev V."/>
            <person name="Lee S.M."/>
            <person name="Liu X."/>
            <person name="Afonnikov D.A."/>
            <person name="Skryabin K.G."/>
        </authorList>
    </citation>
    <scope>NUCLEOTIDE SEQUENCE [LARGE SCALE GENOMIC DNA]</scope>
    <source>
        <strain evidence="3">AK-0245</strain>
        <tissue evidence="3">Whole organism</tissue>
    </source>
</reference>
<dbReference type="InterPro" id="IPR036036">
    <property type="entry name" value="SOCS_box-like_dom_sf"/>
</dbReference>
<keyword evidence="4" id="KW-1185">Reference proteome</keyword>
<dbReference type="SMART" id="SM00969">
    <property type="entry name" value="SOCS_box"/>
    <property type="match status" value="1"/>
</dbReference>
<evidence type="ECO:0000259" key="2">
    <source>
        <dbReference type="PROSITE" id="PS50225"/>
    </source>
</evidence>
<evidence type="ECO:0000313" key="4">
    <source>
        <dbReference type="Proteomes" id="UP000308267"/>
    </source>
</evidence>
<dbReference type="EMBL" id="SJOL01008988">
    <property type="protein sequence ID" value="TGZ59126.1"/>
    <property type="molecule type" value="Genomic_DNA"/>
</dbReference>
<dbReference type="GO" id="GO:0035556">
    <property type="term" value="P:intracellular signal transduction"/>
    <property type="evidence" value="ECO:0007669"/>
    <property type="project" value="InterPro"/>
</dbReference>
<gene>
    <name evidence="3" type="ORF">CRM22_009231</name>
</gene>
<feature type="region of interest" description="Disordered" evidence="1">
    <location>
        <begin position="620"/>
        <end position="651"/>
    </location>
</feature>
<comment type="caution">
    <text evidence="3">The sequence shown here is derived from an EMBL/GenBank/DDBJ whole genome shotgun (WGS) entry which is preliminary data.</text>
</comment>
<feature type="domain" description="SOCS box" evidence="2">
    <location>
        <begin position="751"/>
        <end position="790"/>
    </location>
</feature>
<dbReference type="Pfam" id="PF07525">
    <property type="entry name" value="SOCS_box"/>
    <property type="match status" value="1"/>
</dbReference>
<dbReference type="SUPFAM" id="SSF158235">
    <property type="entry name" value="SOCS box-like"/>
    <property type="match status" value="1"/>
</dbReference>
<feature type="compositionally biased region" description="Polar residues" evidence="1">
    <location>
        <begin position="378"/>
        <end position="388"/>
    </location>
</feature>
<dbReference type="Proteomes" id="UP000308267">
    <property type="component" value="Unassembled WGS sequence"/>
</dbReference>
<dbReference type="PROSITE" id="PS50225">
    <property type="entry name" value="SOCS"/>
    <property type="match status" value="1"/>
</dbReference>